<keyword evidence="8 10" id="KW-0408">Iron</keyword>
<dbReference type="CDD" id="cd11043">
    <property type="entry name" value="CYP90-like"/>
    <property type="match status" value="1"/>
</dbReference>
<dbReference type="Pfam" id="PF00067">
    <property type="entry name" value="p450"/>
    <property type="match status" value="1"/>
</dbReference>
<dbReference type="PRINTS" id="PR00465">
    <property type="entry name" value="EP450IV"/>
</dbReference>
<evidence type="ECO:0000256" key="6">
    <source>
        <dbReference type="ARBA" id="ARBA00022989"/>
    </source>
</evidence>
<keyword evidence="14" id="KW-1185">Reference proteome</keyword>
<evidence type="ECO:0000256" key="2">
    <source>
        <dbReference type="ARBA" id="ARBA00004167"/>
    </source>
</evidence>
<dbReference type="InterPro" id="IPR036396">
    <property type="entry name" value="Cyt_P450_sf"/>
</dbReference>
<dbReference type="AlphaFoldDB" id="A0ABD3ARG3"/>
<keyword evidence="6" id="KW-1133">Transmembrane helix</keyword>
<dbReference type="Proteomes" id="UP001630127">
    <property type="component" value="Unassembled WGS sequence"/>
</dbReference>
<evidence type="ECO:0000256" key="9">
    <source>
        <dbReference type="ARBA" id="ARBA00023136"/>
    </source>
</evidence>
<evidence type="ECO:0000256" key="8">
    <source>
        <dbReference type="ARBA" id="ARBA00023004"/>
    </source>
</evidence>
<dbReference type="PANTHER" id="PTHR24286">
    <property type="entry name" value="CYTOCHROME P450 26"/>
    <property type="match status" value="1"/>
</dbReference>
<evidence type="ECO:0000256" key="3">
    <source>
        <dbReference type="ARBA" id="ARBA00010617"/>
    </source>
</evidence>
<feature type="signal peptide" evidence="12">
    <location>
        <begin position="1"/>
        <end position="19"/>
    </location>
</feature>
<keyword evidence="4" id="KW-0812">Transmembrane</keyword>
<gene>
    <name evidence="13" type="ORF">ACH5RR_007150</name>
</gene>
<comment type="cofactor">
    <cofactor evidence="1 10">
        <name>heme</name>
        <dbReference type="ChEBI" id="CHEBI:30413"/>
    </cofactor>
</comment>
<evidence type="ECO:0000256" key="4">
    <source>
        <dbReference type="ARBA" id="ARBA00022692"/>
    </source>
</evidence>
<proteinExistence type="inferred from homology"/>
<dbReference type="FunFam" id="1.10.630.10:FF:000022">
    <property type="entry name" value="Taxadiene 5-alpha hydroxylase"/>
    <property type="match status" value="1"/>
</dbReference>
<evidence type="ECO:0000256" key="11">
    <source>
        <dbReference type="RuleBase" id="RU000461"/>
    </source>
</evidence>
<evidence type="ECO:0000256" key="1">
    <source>
        <dbReference type="ARBA" id="ARBA00001971"/>
    </source>
</evidence>
<dbReference type="Gene3D" id="1.10.630.10">
    <property type="entry name" value="Cytochrome P450"/>
    <property type="match status" value="1"/>
</dbReference>
<keyword evidence="5 10" id="KW-0479">Metal-binding</keyword>
<dbReference type="InterPro" id="IPR017972">
    <property type="entry name" value="Cyt_P450_CS"/>
</dbReference>
<dbReference type="SUPFAM" id="SSF48264">
    <property type="entry name" value="Cytochrome P450"/>
    <property type="match status" value="1"/>
</dbReference>
<evidence type="ECO:0000256" key="12">
    <source>
        <dbReference type="SAM" id="SignalP"/>
    </source>
</evidence>
<comment type="similarity">
    <text evidence="3 11">Belongs to the cytochrome P450 family.</text>
</comment>
<dbReference type="EMBL" id="JBJUIK010000003">
    <property type="protein sequence ID" value="KAL3533629.1"/>
    <property type="molecule type" value="Genomic_DNA"/>
</dbReference>
<sequence length="487" mass="55488">MGLSTIFFLLLSLIPAVYFCLDKLLIRKSSSPNETKAQKPKLPPGRTGWPLIGENLEYFSKLQQGLAYKFLTERLKKYSSNVFMTSLLGESMVIFSNAEGNKFLFSNEKKLVQLWWPSTTSKIFPKSNDGSNIQHWFAIHKILHLVLKADGLREYVGIMDAVVKELLQTYSKNNTKQVNVDEMTKRHLLTISSNIFLGINDAEKIETLGNRMRGVESGVHSMPINFPGTTLNRAIKASKLIHNDLNAIIRQRRIDLSGHPSPSRKDLMSILLLAKDDNGKFFLDEDINSHLIGFLMASYTTTQSTILSTMMYLAELPEVYNSVLTEQQAIADGKEPNDMLTWEDLQKMKYSWNVVCEVLRISTPGIGGFREAITDFTYEGYTIRKGLKIHWTFDGTHRNPKYFHDPEKFDPSRFEGEGPAPYTYVPFGGGPRMCPGNEYVRVAVLTFLHNMVIRYRWEKLIPNEKIIRIPVPRPAQGLPILLHSHNP</sequence>
<dbReference type="PROSITE" id="PS00086">
    <property type="entry name" value="CYTOCHROME_P450"/>
    <property type="match status" value="1"/>
</dbReference>
<feature type="chain" id="PRO_5044776380" description="Cytochrome P450" evidence="12">
    <location>
        <begin position="20"/>
        <end position="487"/>
    </location>
</feature>
<evidence type="ECO:0000256" key="7">
    <source>
        <dbReference type="ARBA" id="ARBA00023002"/>
    </source>
</evidence>
<keyword evidence="10 11" id="KW-0349">Heme</keyword>
<dbReference type="GO" id="GO:0016020">
    <property type="term" value="C:membrane"/>
    <property type="evidence" value="ECO:0007669"/>
    <property type="project" value="UniProtKB-SubCell"/>
</dbReference>
<evidence type="ECO:0000256" key="5">
    <source>
        <dbReference type="ARBA" id="ARBA00022723"/>
    </source>
</evidence>
<protein>
    <recommendedName>
        <fullName evidence="15">Cytochrome P450</fullName>
    </recommendedName>
</protein>
<evidence type="ECO:0000313" key="13">
    <source>
        <dbReference type="EMBL" id="KAL3533629.1"/>
    </source>
</evidence>
<dbReference type="GO" id="GO:0016712">
    <property type="term" value="F:oxidoreductase activity, acting on paired donors, with incorporation or reduction of molecular oxygen, reduced flavin or flavoprotein as one donor, and incorporation of one atom of oxygen"/>
    <property type="evidence" value="ECO:0007669"/>
    <property type="project" value="UniProtKB-ARBA"/>
</dbReference>
<keyword evidence="11" id="KW-0503">Monooxygenase</keyword>
<organism evidence="13 14">
    <name type="scientific">Cinchona calisaya</name>
    <dbReference type="NCBI Taxonomy" id="153742"/>
    <lineage>
        <taxon>Eukaryota</taxon>
        <taxon>Viridiplantae</taxon>
        <taxon>Streptophyta</taxon>
        <taxon>Embryophyta</taxon>
        <taxon>Tracheophyta</taxon>
        <taxon>Spermatophyta</taxon>
        <taxon>Magnoliopsida</taxon>
        <taxon>eudicotyledons</taxon>
        <taxon>Gunneridae</taxon>
        <taxon>Pentapetalae</taxon>
        <taxon>asterids</taxon>
        <taxon>lamiids</taxon>
        <taxon>Gentianales</taxon>
        <taxon>Rubiaceae</taxon>
        <taxon>Cinchonoideae</taxon>
        <taxon>Cinchoneae</taxon>
        <taxon>Cinchona</taxon>
    </lineage>
</organism>
<accession>A0ABD3ARG3</accession>
<keyword evidence="7 11" id="KW-0560">Oxidoreductase</keyword>
<comment type="caution">
    <text evidence="13">The sequence shown here is derived from an EMBL/GenBank/DDBJ whole genome shotgun (WGS) entry which is preliminary data.</text>
</comment>
<reference evidence="13 14" key="1">
    <citation type="submission" date="2024-11" db="EMBL/GenBank/DDBJ databases">
        <title>A near-complete genome assembly of Cinchona calisaya.</title>
        <authorList>
            <person name="Lian D.C."/>
            <person name="Zhao X.W."/>
            <person name="Wei L."/>
        </authorList>
    </citation>
    <scope>NUCLEOTIDE SEQUENCE [LARGE SCALE GENOMIC DNA]</scope>
    <source>
        <tissue evidence="13">Nenye</tissue>
    </source>
</reference>
<dbReference type="InterPro" id="IPR002403">
    <property type="entry name" value="Cyt_P450_E_grp-IV"/>
</dbReference>
<feature type="binding site" description="axial binding residue" evidence="10">
    <location>
        <position position="434"/>
    </location>
    <ligand>
        <name>heme</name>
        <dbReference type="ChEBI" id="CHEBI:30413"/>
    </ligand>
    <ligandPart>
        <name>Fe</name>
        <dbReference type="ChEBI" id="CHEBI:18248"/>
    </ligandPart>
</feature>
<keyword evidence="12" id="KW-0732">Signal</keyword>
<evidence type="ECO:0008006" key="15">
    <source>
        <dbReference type="Google" id="ProtNLM"/>
    </source>
</evidence>
<dbReference type="InterPro" id="IPR001128">
    <property type="entry name" value="Cyt_P450"/>
</dbReference>
<comment type="subcellular location">
    <subcellularLocation>
        <location evidence="2">Membrane</location>
        <topology evidence="2">Single-pass membrane protein</topology>
    </subcellularLocation>
</comment>
<name>A0ABD3ARG3_9GENT</name>
<evidence type="ECO:0000256" key="10">
    <source>
        <dbReference type="PIRSR" id="PIRSR602403-1"/>
    </source>
</evidence>
<evidence type="ECO:0000313" key="14">
    <source>
        <dbReference type="Proteomes" id="UP001630127"/>
    </source>
</evidence>
<keyword evidence="9" id="KW-0472">Membrane</keyword>
<dbReference type="PANTHER" id="PTHR24286:SF366">
    <property type="entry name" value="BETA-AMYRIN 28-OXIDASE"/>
    <property type="match status" value="1"/>
</dbReference>
<dbReference type="GO" id="GO:0046872">
    <property type="term" value="F:metal ion binding"/>
    <property type="evidence" value="ECO:0007669"/>
    <property type="project" value="UniProtKB-KW"/>
</dbReference>